<evidence type="ECO:0000313" key="2">
    <source>
        <dbReference type="EMBL" id="KAF4621646.1"/>
    </source>
</evidence>
<name>A0A8H4R2M7_9AGAR</name>
<dbReference type="AlphaFoldDB" id="A0A8H4R2M7"/>
<evidence type="ECO:0000256" key="1">
    <source>
        <dbReference type="SAM" id="MobiDB-lite"/>
    </source>
</evidence>
<dbReference type="EMBL" id="JAACJL010000005">
    <property type="protein sequence ID" value="KAF4621646.1"/>
    <property type="molecule type" value="Genomic_DNA"/>
</dbReference>
<evidence type="ECO:0000313" key="3">
    <source>
        <dbReference type="Proteomes" id="UP000521872"/>
    </source>
</evidence>
<feature type="region of interest" description="Disordered" evidence="1">
    <location>
        <begin position="89"/>
        <end position="108"/>
    </location>
</feature>
<feature type="compositionally biased region" description="Basic and acidic residues" evidence="1">
    <location>
        <begin position="98"/>
        <end position="108"/>
    </location>
</feature>
<comment type="caution">
    <text evidence="2">The sequence shown here is derived from an EMBL/GenBank/DDBJ whole genome shotgun (WGS) entry which is preliminary data.</text>
</comment>
<sequence length="108" mass="11751">MEGSLGLIDHSAVTYLTVASLAQPQLEVDNSISDVPQVRANRAIGHLHTITHPLGSEPPLATERQRMLPTLMPDTTCLWGHRAHGFVQAGGGPVRRWARGDDDREPPT</sequence>
<keyword evidence="3" id="KW-1185">Reference proteome</keyword>
<proteinExistence type="predicted"/>
<accession>A0A8H4R2M7</accession>
<protein>
    <submittedName>
        <fullName evidence="2">Uncharacterized protein</fullName>
    </submittedName>
</protein>
<gene>
    <name evidence="2" type="ORF">D9613_012799</name>
</gene>
<organism evidence="2 3">
    <name type="scientific">Agrocybe pediades</name>
    <dbReference type="NCBI Taxonomy" id="84607"/>
    <lineage>
        <taxon>Eukaryota</taxon>
        <taxon>Fungi</taxon>
        <taxon>Dikarya</taxon>
        <taxon>Basidiomycota</taxon>
        <taxon>Agaricomycotina</taxon>
        <taxon>Agaricomycetes</taxon>
        <taxon>Agaricomycetidae</taxon>
        <taxon>Agaricales</taxon>
        <taxon>Agaricineae</taxon>
        <taxon>Strophariaceae</taxon>
        <taxon>Agrocybe</taxon>
    </lineage>
</organism>
<dbReference type="Proteomes" id="UP000521872">
    <property type="component" value="Unassembled WGS sequence"/>
</dbReference>
<reference evidence="2 3" key="1">
    <citation type="submission" date="2019-12" db="EMBL/GenBank/DDBJ databases">
        <authorList>
            <person name="Floudas D."/>
            <person name="Bentzer J."/>
            <person name="Ahren D."/>
            <person name="Johansson T."/>
            <person name="Persson P."/>
            <person name="Tunlid A."/>
        </authorList>
    </citation>
    <scope>NUCLEOTIDE SEQUENCE [LARGE SCALE GENOMIC DNA]</scope>
    <source>
        <strain evidence="2 3">CBS 102.39</strain>
    </source>
</reference>